<dbReference type="InterPro" id="IPR035965">
    <property type="entry name" value="PAS-like_dom_sf"/>
</dbReference>
<dbReference type="Pfam" id="PF02518">
    <property type="entry name" value="HATPase_c"/>
    <property type="match status" value="1"/>
</dbReference>
<dbReference type="SUPFAM" id="SSF55785">
    <property type="entry name" value="PYP-like sensor domain (PAS domain)"/>
    <property type="match status" value="3"/>
</dbReference>
<evidence type="ECO:0000259" key="8">
    <source>
        <dbReference type="PROSITE" id="PS50113"/>
    </source>
</evidence>
<keyword evidence="10" id="KW-1185">Reference proteome</keyword>
<dbReference type="Gene3D" id="1.10.287.130">
    <property type="match status" value="1"/>
</dbReference>
<dbReference type="Proteomes" id="UP000287447">
    <property type="component" value="Unassembled WGS sequence"/>
</dbReference>
<dbReference type="InterPro" id="IPR013655">
    <property type="entry name" value="PAS_fold_3"/>
</dbReference>
<dbReference type="EMBL" id="SADE01000001">
    <property type="protein sequence ID" value="RVU38789.1"/>
    <property type="molecule type" value="Genomic_DNA"/>
</dbReference>
<dbReference type="InterPro" id="IPR013767">
    <property type="entry name" value="PAS_fold"/>
</dbReference>
<dbReference type="Pfam" id="PF08447">
    <property type="entry name" value="PAS_3"/>
    <property type="match status" value="1"/>
</dbReference>
<keyword evidence="5" id="KW-0418">Kinase</keyword>
<evidence type="ECO:0000256" key="5">
    <source>
        <dbReference type="ARBA" id="ARBA00022777"/>
    </source>
</evidence>
<dbReference type="CDD" id="cd00130">
    <property type="entry name" value="PAS"/>
    <property type="match status" value="3"/>
</dbReference>
<dbReference type="GO" id="GO:0005886">
    <property type="term" value="C:plasma membrane"/>
    <property type="evidence" value="ECO:0007669"/>
    <property type="project" value="TreeGrafter"/>
</dbReference>
<dbReference type="InterPro" id="IPR000700">
    <property type="entry name" value="PAS-assoc_C"/>
</dbReference>
<evidence type="ECO:0000256" key="4">
    <source>
        <dbReference type="ARBA" id="ARBA00022679"/>
    </source>
</evidence>
<dbReference type="InterPro" id="IPR003661">
    <property type="entry name" value="HisK_dim/P_dom"/>
</dbReference>
<protein>
    <recommendedName>
        <fullName evidence="2">histidine kinase</fullName>
        <ecNumber evidence="2">2.7.13.3</ecNumber>
    </recommendedName>
</protein>
<dbReference type="Pfam" id="PF13426">
    <property type="entry name" value="PAS_9"/>
    <property type="match status" value="1"/>
</dbReference>
<dbReference type="PROSITE" id="PS50112">
    <property type="entry name" value="PAS"/>
    <property type="match status" value="3"/>
</dbReference>
<dbReference type="RefSeq" id="WP_127764161.1">
    <property type="nucleotide sequence ID" value="NZ_SADE01000001.1"/>
</dbReference>
<evidence type="ECO:0000256" key="3">
    <source>
        <dbReference type="ARBA" id="ARBA00022553"/>
    </source>
</evidence>
<feature type="domain" description="Histidine kinase" evidence="6">
    <location>
        <begin position="453"/>
        <end position="675"/>
    </location>
</feature>
<dbReference type="PRINTS" id="PR00344">
    <property type="entry name" value="BCTRLSENSOR"/>
</dbReference>
<dbReference type="SMART" id="SM00387">
    <property type="entry name" value="HATPase_c"/>
    <property type="match status" value="1"/>
</dbReference>
<dbReference type="SMART" id="SM00388">
    <property type="entry name" value="HisKA"/>
    <property type="match status" value="1"/>
</dbReference>
<evidence type="ECO:0000259" key="7">
    <source>
        <dbReference type="PROSITE" id="PS50112"/>
    </source>
</evidence>
<dbReference type="PANTHER" id="PTHR43047">
    <property type="entry name" value="TWO-COMPONENT HISTIDINE PROTEIN KINASE"/>
    <property type="match status" value="1"/>
</dbReference>
<evidence type="ECO:0000313" key="9">
    <source>
        <dbReference type="EMBL" id="RVU38789.1"/>
    </source>
</evidence>
<evidence type="ECO:0000256" key="2">
    <source>
        <dbReference type="ARBA" id="ARBA00012438"/>
    </source>
</evidence>
<feature type="domain" description="PAS" evidence="7">
    <location>
        <begin position="40"/>
        <end position="87"/>
    </location>
</feature>
<dbReference type="AlphaFoldDB" id="A0A3S2VPS6"/>
<dbReference type="GO" id="GO:0006355">
    <property type="term" value="P:regulation of DNA-templated transcription"/>
    <property type="evidence" value="ECO:0007669"/>
    <property type="project" value="InterPro"/>
</dbReference>
<dbReference type="CDD" id="cd00082">
    <property type="entry name" value="HisKA"/>
    <property type="match status" value="1"/>
</dbReference>
<dbReference type="PROSITE" id="PS50109">
    <property type="entry name" value="HIS_KIN"/>
    <property type="match status" value="1"/>
</dbReference>
<dbReference type="Gene3D" id="3.30.450.20">
    <property type="entry name" value="PAS domain"/>
    <property type="match status" value="3"/>
</dbReference>
<dbReference type="Pfam" id="PF00512">
    <property type="entry name" value="HisKA"/>
    <property type="match status" value="1"/>
</dbReference>
<organism evidence="9 10">
    <name type="scientific">Hwanghaeella grinnelliae</name>
    <dbReference type="NCBI Taxonomy" id="2500179"/>
    <lineage>
        <taxon>Bacteria</taxon>
        <taxon>Pseudomonadati</taxon>
        <taxon>Pseudomonadota</taxon>
        <taxon>Alphaproteobacteria</taxon>
        <taxon>Rhodospirillales</taxon>
        <taxon>Rhodospirillaceae</taxon>
        <taxon>Hwanghaeella</taxon>
    </lineage>
</organism>
<dbReference type="InterPro" id="IPR004358">
    <property type="entry name" value="Sig_transdc_His_kin-like_C"/>
</dbReference>
<evidence type="ECO:0000256" key="1">
    <source>
        <dbReference type="ARBA" id="ARBA00000085"/>
    </source>
</evidence>
<dbReference type="NCBIfam" id="TIGR00229">
    <property type="entry name" value="sensory_box"/>
    <property type="match status" value="2"/>
</dbReference>
<keyword evidence="4" id="KW-0808">Transferase</keyword>
<proteinExistence type="predicted"/>
<dbReference type="GO" id="GO:0009927">
    <property type="term" value="F:histidine phosphotransfer kinase activity"/>
    <property type="evidence" value="ECO:0007669"/>
    <property type="project" value="TreeGrafter"/>
</dbReference>
<feature type="domain" description="PAS" evidence="7">
    <location>
        <begin position="169"/>
        <end position="241"/>
    </location>
</feature>
<feature type="domain" description="PAS" evidence="7">
    <location>
        <begin position="299"/>
        <end position="368"/>
    </location>
</feature>
<comment type="caution">
    <text evidence="9">The sequence shown here is derived from an EMBL/GenBank/DDBJ whole genome shotgun (WGS) entry which is preliminary data.</text>
</comment>
<dbReference type="InterPro" id="IPR036890">
    <property type="entry name" value="HATPase_C_sf"/>
</dbReference>
<accession>A0A3S2VPS6</accession>
<dbReference type="Gene3D" id="3.30.565.10">
    <property type="entry name" value="Histidine kinase-like ATPase, C-terminal domain"/>
    <property type="match status" value="1"/>
</dbReference>
<keyword evidence="3" id="KW-0597">Phosphoprotein</keyword>
<dbReference type="SMART" id="SM00091">
    <property type="entry name" value="PAS"/>
    <property type="match status" value="3"/>
</dbReference>
<evidence type="ECO:0000313" key="10">
    <source>
        <dbReference type="Proteomes" id="UP000287447"/>
    </source>
</evidence>
<sequence length="683" mass="75264">MAGPNAVHSALQRLSRFFGGLRNHRAAADRANATAGSQPSLDELTGLFDKLNQSVAIADYRSPTIPLIYVNAAFTELTGYAVEDALGCPCGFMLGENLDQPEWHDFKEKIGQGLPTSAAFQCYRKDGTSFLNNVQASAVTDEDGTPLYLIAFLQDATRLGARATRTDWSEDRISKIVAGANVILYEATAPDLTFSFVSPYAESVLGFPLSEWTKPSFWADHIHPEDRERAVEEHKKAALAGREHEFEYRMISRRGTIVWMRHLTTVDDRRRREENSDQVRGVIVDVTEQKILEDRFRQREHWKSMVLENAPDAILTVGSELRIQSFNAAAEKVFGWPRDEIVGQTINLLVPEEQRNTHTAMAMAYMEKDERIARTMGDWRLLQGRRRDGSLFPIMVRLGHSEIGSQSLVTAIARDMTDVDRRNRELSDLSQQLALQLELAENANKAKTQFLGTMSHELRTPLNAIIGFAELLESETFGPLGAERYRHYAGDIRTSGQHLLSIINEILDLSRIEAGRVDLTIEDVAIDTAVNNAVDAIRPMIQKAGLTVATDLPADLPALTADQRSVHQILLNLLSNAAKFTPIGGFISVSARIADVGSAVDLFVEDNGRGIPAHILPSLGTPFQKASSAHDSSNPGTGLGLAISRGLAEQMDGSLKIESSEGEWTRITVTLPCALQSDRAGPA</sequence>
<dbReference type="InterPro" id="IPR005467">
    <property type="entry name" value="His_kinase_dom"/>
</dbReference>
<comment type="catalytic activity">
    <reaction evidence="1">
        <text>ATP + protein L-histidine = ADP + protein N-phospho-L-histidine.</text>
        <dbReference type="EC" id="2.7.13.3"/>
    </reaction>
</comment>
<dbReference type="SUPFAM" id="SSF55874">
    <property type="entry name" value="ATPase domain of HSP90 chaperone/DNA topoisomerase II/histidine kinase"/>
    <property type="match status" value="1"/>
</dbReference>
<gene>
    <name evidence="9" type="ORF">EOI86_05845</name>
</gene>
<dbReference type="InterPro" id="IPR036097">
    <property type="entry name" value="HisK_dim/P_sf"/>
</dbReference>
<evidence type="ECO:0000259" key="6">
    <source>
        <dbReference type="PROSITE" id="PS50109"/>
    </source>
</evidence>
<dbReference type="PANTHER" id="PTHR43047:SF72">
    <property type="entry name" value="OSMOSENSING HISTIDINE PROTEIN KINASE SLN1"/>
    <property type="match status" value="1"/>
</dbReference>
<feature type="domain" description="PAC" evidence="8">
    <location>
        <begin position="244"/>
        <end position="298"/>
    </location>
</feature>
<dbReference type="PROSITE" id="PS50113">
    <property type="entry name" value="PAC"/>
    <property type="match status" value="1"/>
</dbReference>
<name>A0A3S2VPS6_9PROT</name>
<dbReference type="SMART" id="SM00086">
    <property type="entry name" value="PAC"/>
    <property type="match status" value="3"/>
</dbReference>
<dbReference type="InterPro" id="IPR000014">
    <property type="entry name" value="PAS"/>
</dbReference>
<dbReference type="InterPro" id="IPR001610">
    <property type="entry name" value="PAC"/>
</dbReference>
<dbReference type="GO" id="GO:0000155">
    <property type="term" value="F:phosphorelay sensor kinase activity"/>
    <property type="evidence" value="ECO:0007669"/>
    <property type="project" value="InterPro"/>
</dbReference>
<reference evidence="10" key="1">
    <citation type="submission" date="2019-01" db="EMBL/GenBank/DDBJ databases">
        <title>Gri0909 isolated from a small marine red alga.</title>
        <authorList>
            <person name="Kim J."/>
            <person name="Jeong S.E."/>
            <person name="Jeon C.O."/>
        </authorList>
    </citation>
    <scope>NUCLEOTIDE SEQUENCE [LARGE SCALE GENOMIC DNA]</scope>
    <source>
        <strain evidence="10">Gri0909</strain>
    </source>
</reference>
<dbReference type="InterPro" id="IPR003594">
    <property type="entry name" value="HATPase_dom"/>
</dbReference>
<dbReference type="Pfam" id="PF00989">
    <property type="entry name" value="PAS"/>
    <property type="match status" value="1"/>
</dbReference>
<dbReference type="SUPFAM" id="SSF47384">
    <property type="entry name" value="Homodimeric domain of signal transducing histidine kinase"/>
    <property type="match status" value="1"/>
</dbReference>
<dbReference type="EC" id="2.7.13.3" evidence="2"/>
<dbReference type="OrthoDB" id="8477115at2"/>